<name>A0AA43QKV9_9LECA</name>
<sequence>MEGKVYSVTGAASGIGLATARHLLSRGALVTIADVRQEALDAAVADLAGQYESKNIFARTVDVTKSAEVATWIDETIQRFGRLDGAANLAGIEGKSITRKGIVDLDEEEWDEVINVNLKGVFNCLKAELRRMESNASIVNASSVAGLMGTKNCAAYSASKARH</sequence>
<dbReference type="Gene3D" id="3.40.50.720">
    <property type="entry name" value="NAD(P)-binding Rossmann-like Domain"/>
    <property type="match status" value="1"/>
</dbReference>
<comment type="caution">
    <text evidence="3">The sequence shown here is derived from an EMBL/GenBank/DDBJ whole genome shotgun (WGS) entry which is preliminary data.</text>
</comment>
<comment type="similarity">
    <text evidence="1">Belongs to the short-chain dehydrogenases/reductases (SDR) family.</text>
</comment>
<evidence type="ECO:0000256" key="1">
    <source>
        <dbReference type="ARBA" id="ARBA00006484"/>
    </source>
</evidence>
<proteinExistence type="inferred from homology"/>
<dbReference type="GO" id="GO:0016491">
    <property type="term" value="F:oxidoreductase activity"/>
    <property type="evidence" value="ECO:0007669"/>
    <property type="project" value="UniProtKB-KW"/>
</dbReference>
<keyword evidence="4" id="KW-1185">Reference proteome</keyword>
<protein>
    <submittedName>
        <fullName evidence="3">Uncharacterized protein</fullName>
    </submittedName>
</protein>
<dbReference type="Pfam" id="PF00106">
    <property type="entry name" value="adh_short"/>
    <property type="match status" value="1"/>
</dbReference>
<dbReference type="PANTHER" id="PTHR43180">
    <property type="entry name" value="3-OXOACYL-(ACYL-CARRIER-PROTEIN) REDUCTASE (AFU_ORTHOLOGUE AFUA_6G11210)"/>
    <property type="match status" value="1"/>
</dbReference>
<dbReference type="InterPro" id="IPR036291">
    <property type="entry name" value="NAD(P)-bd_dom_sf"/>
</dbReference>
<dbReference type="AlphaFoldDB" id="A0AA43QKV9"/>
<organism evidence="3 4">
    <name type="scientific">Ramalina farinacea</name>
    <dbReference type="NCBI Taxonomy" id="258253"/>
    <lineage>
        <taxon>Eukaryota</taxon>
        <taxon>Fungi</taxon>
        <taxon>Dikarya</taxon>
        <taxon>Ascomycota</taxon>
        <taxon>Pezizomycotina</taxon>
        <taxon>Lecanoromycetes</taxon>
        <taxon>OSLEUM clade</taxon>
        <taxon>Lecanoromycetidae</taxon>
        <taxon>Lecanorales</taxon>
        <taxon>Lecanorineae</taxon>
        <taxon>Ramalinaceae</taxon>
        <taxon>Ramalina</taxon>
    </lineage>
</organism>
<dbReference type="SUPFAM" id="SSF51735">
    <property type="entry name" value="NAD(P)-binding Rossmann-fold domains"/>
    <property type="match status" value="1"/>
</dbReference>
<dbReference type="PRINTS" id="PR00081">
    <property type="entry name" value="GDHRDH"/>
</dbReference>
<evidence type="ECO:0000256" key="2">
    <source>
        <dbReference type="ARBA" id="ARBA00023002"/>
    </source>
</evidence>
<dbReference type="CDD" id="cd05233">
    <property type="entry name" value="SDR_c"/>
    <property type="match status" value="1"/>
</dbReference>
<evidence type="ECO:0000313" key="3">
    <source>
        <dbReference type="EMBL" id="MDI1488352.1"/>
    </source>
</evidence>
<accession>A0AA43QKV9</accession>
<gene>
    <name evidence="3" type="ORF">OHK93_007627</name>
</gene>
<dbReference type="EMBL" id="JAPUFD010000007">
    <property type="protein sequence ID" value="MDI1488352.1"/>
    <property type="molecule type" value="Genomic_DNA"/>
</dbReference>
<dbReference type="Proteomes" id="UP001161017">
    <property type="component" value="Unassembled WGS sequence"/>
</dbReference>
<dbReference type="PANTHER" id="PTHR43180:SF66">
    <property type="entry name" value="SHORT-CHAIN DEHYDROGENASE_REDUCTASE FAMILY PROTEIN"/>
    <property type="match status" value="1"/>
</dbReference>
<evidence type="ECO:0000313" key="4">
    <source>
        <dbReference type="Proteomes" id="UP001161017"/>
    </source>
</evidence>
<dbReference type="InterPro" id="IPR002347">
    <property type="entry name" value="SDR_fam"/>
</dbReference>
<keyword evidence="2" id="KW-0560">Oxidoreductase</keyword>
<reference evidence="3" key="1">
    <citation type="journal article" date="2023" name="Genome Biol. Evol.">
        <title>First Whole Genome Sequence and Flow Cytometry Genome Size Data for the Lichen-Forming Fungus Ramalina farinacea (Ascomycota).</title>
        <authorList>
            <person name="Llewellyn T."/>
            <person name="Mian S."/>
            <person name="Hill R."/>
            <person name="Leitch I.J."/>
            <person name="Gaya E."/>
        </authorList>
    </citation>
    <scope>NUCLEOTIDE SEQUENCE</scope>
    <source>
        <strain evidence="3">LIQ254RAFAR</strain>
    </source>
</reference>